<keyword evidence="2" id="KW-0067">ATP-binding</keyword>
<dbReference type="InterPro" id="IPR043129">
    <property type="entry name" value="ATPase_NBD"/>
</dbReference>
<accession>A0A382W4M2</accession>
<gene>
    <name evidence="3" type="ORF">METZ01_LOCUS406498</name>
</gene>
<dbReference type="InterPro" id="IPR018181">
    <property type="entry name" value="Heat_shock_70_CS"/>
</dbReference>
<protein>
    <submittedName>
        <fullName evidence="3">Uncharacterized protein</fullName>
    </submittedName>
</protein>
<evidence type="ECO:0000256" key="2">
    <source>
        <dbReference type="ARBA" id="ARBA00022840"/>
    </source>
</evidence>
<dbReference type="GO" id="GO:0005524">
    <property type="term" value="F:ATP binding"/>
    <property type="evidence" value="ECO:0007669"/>
    <property type="project" value="UniProtKB-KW"/>
</dbReference>
<feature type="non-terminal residue" evidence="3">
    <location>
        <position position="143"/>
    </location>
</feature>
<dbReference type="GO" id="GO:0140662">
    <property type="term" value="F:ATP-dependent protein folding chaperone"/>
    <property type="evidence" value="ECO:0007669"/>
    <property type="project" value="InterPro"/>
</dbReference>
<keyword evidence="1" id="KW-0547">Nucleotide-binding</keyword>
<name>A0A382W4M2_9ZZZZ</name>
<dbReference type="InterPro" id="IPR013126">
    <property type="entry name" value="Hsp_70_fam"/>
</dbReference>
<dbReference type="AlphaFoldDB" id="A0A382W4M2"/>
<organism evidence="3">
    <name type="scientific">marine metagenome</name>
    <dbReference type="NCBI Taxonomy" id="408172"/>
    <lineage>
        <taxon>unclassified sequences</taxon>
        <taxon>metagenomes</taxon>
        <taxon>ecological metagenomes</taxon>
    </lineage>
</organism>
<dbReference type="Pfam" id="PF00012">
    <property type="entry name" value="HSP70"/>
    <property type="match status" value="1"/>
</dbReference>
<dbReference type="SUPFAM" id="SSF53067">
    <property type="entry name" value="Actin-like ATPase domain"/>
    <property type="match status" value="1"/>
</dbReference>
<reference evidence="3" key="1">
    <citation type="submission" date="2018-05" db="EMBL/GenBank/DDBJ databases">
        <authorList>
            <person name="Lanie J.A."/>
            <person name="Ng W.-L."/>
            <person name="Kazmierczak K.M."/>
            <person name="Andrzejewski T.M."/>
            <person name="Davidsen T.M."/>
            <person name="Wayne K.J."/>
            <person name="Tettelin H."/>
            <person name="Glass J.I."/>
            <person name="Rusch D."/>
            <person name="Podicherti R."/>
            <person name="Tsui H.-C.T."/>
            <person name="Winkler M.E."/>
        </authorList>
    </citation>
    <scope>NUCLEOTIDE SEQUENCE</scope>
</reference>
<evidence type="ECO:0000313" key="3">
    <source>
        <dbReference type="EMBL" id="SVD53644.1"/>
    </source>
</evidence>
<proteinExistence type="predicted"/>
<evidence type="ECO:0000256" key="1">
    <source>
        <dbReference type="ARBA" id="ARBA00022741"/>
    </source>
</evidence>
<dbReference type="Gene3D" id="3.30.420.40">
    <property type="match status" value="1"/>
</dbReference>
<sequence length="143" mass="16226">MIEELDLGLFELIKSEKKAKTILHPIRVLGIDLGTTNSVVAEIRWDPKNPKDFKSVCIEIDQETTGGVYTNFLVPSVIAFPNNDKMVGEGAKRLYGRMVEFDFAKNKNIFFECKNEMGCRFTYHNAPEGYRSPAEISGKILEF</sequence>
<dbReference type="PROSITE" id="PS00297">
    <property type="entry name" value="HSP70_1"/>
    <property type="match status" value="1"/>
</dbReference>
<dbReference type="EMBL" id="UINC01156939">
    <property type="protein sequence ID" value="SVD53644.1"/>
    <property type="molecule type" value="Genomic_DNA"/>
</dbReference>